<dbReference type="Proteomes" id="UP000256862">
    <property type="component" value="Plasmid CO2235_mp"/>
</dbReference>
<accession>A0A976BH89</accession>
<sequence length="65" mass="6599">MIGVGPMMKKTISAHGGMRVAHGRAGEAGGASQQSRAGARLAGSGAESLVPRRRQGQNSGYQGLH</sequence>
<evidence type="ECO:0000256" key="1">
    <source>
        <dbReference type="SAM" id="MobiDB-lite"/>
    </source>
</evidence>
<dbReference type="AlphaFoldDB" id="A0A976BH89"/>
<feature type="compositionally biased region" description="Low complexity" evidence="1">
    <location>
        <begin position="30"/>
        <end position="49"/>
    </location>
</feature>
<feature type="region of interest" description="Disordered" evidence="1">
    <location>
        <begin position="1"/>
        <end position="65"/>
    </location>
</feature>
<gene>
    <name evidence="2" type="ORF">CO2235_MP130094</name>
</gene>
<feature type="compositionally biased region" description="Polar residues" evidence="1">
    <location>
        <begin position="56"/>
        <end position="65"/>
    </location>
</feature>
<comment type="caution">
    <text evidence="2">The sequence shown here is derived from an EMBL/GenBank/DDBJ whole genome shotgun (WGS) entry which is preliminary data.</text>
</comment>
<evidence type="ECO:0000313" key="2">
    <source>
        <dbReference type="EMBL" id="SPC19359.1"/>
    </source>
</evidence>
<evidence type="ECO:0000313" key="3">
    <source>
        <dbReference type="Proteomes" id="UP000256862"/>
    </source>
</evidence>
<name>A0A976BH89_9BURK</name>
<protein>
    <submittedName>
        <fullName evidence="2">Uncharacterized protein</fullName>
    </submittedName>
</protein>
<proteinExistence type="predicted"/>
<reference evidence="2 3" key="1">
    <citation type="submission" date="2018-01" db="EMBL/GenBank/DDBJ databases">
        <authorList>
            <person name="Clerissi C."/>
        </authorList>
    </citation>
    <scope>NUCLEOTIDE SEQUENCE [LARGE SCALE GENOMIC DNA]</scope>
    <source>
        <strain evidence="2">Cupriavidus oxalaticus LMG 2235</strain>
        <plasmid evidence="3">co2235_mp</plasmid>
    </source>
</reference>
<organism evidence="2 3">
    <name type="scientific">Cupriavidus oxalaticus</name>
    <dbReference type="NCBI Taxonomy" id="96344"/>
    <lineage>
        <taxon>Bacteria</taxon>
        <taxon>Pseudomonadati</taxon>
        <taxon>Pseudomonadota</taxon>
        <taxon>Betaproteobacteria</taxon>
        <taxon>Burkholderiales</taxon>
        <taxon>Burkholderiaceae</taxon>
        <taxon>Cupriavidus</taxon>
    </lineage>
</organism>
<dbReference type="EMBL" id="OGUS01000136">
    <property type="protein sequence ID" value="SPC19359.1"/>
    <property type="molecule type" value="Genomic_DNA"/>
</dbReference>
<geneLocation type="plasmid" evidence="3">
    <name>co2235_mp</name>
</geneLocation>